<comment type="caution">
    <text evidence="1">The sequence shown here is derived from an EMBL/GenBank/DDBJ whole genome shotgun (WGS) entry which is preliminary data.</text>
</comment>
<sequence length="92" mass="11233">MQSNYSVQVMHVIYIDHTHDMEGEYKWYDYYEQEFADFTWREGEADILCSSGIIFYDLDKLYRTIQHYSCVYTRKRRISKYAKQNGLMECNV</sequence>
<evidence type="ECO:0000313" key="2">
    <source>
        <dbReference type="Proteomes" id="UP000317494"/>
    </source>
</evidence>
<keyword evidence="2" id="KW-1185">Reference proteome</keyword>
<proteinExistence type="predicted"/>
<dbReference type="VEuPathDB" id="FungiDB:SeMB42_g06428"/>
<reference evidence="1 2" key="1">
    <citation type="journal article" date="2019" name="Sci. Rep.">
        <title>Comparative genomics of chytrid fungi reveal insights into the obligate biotrophic and pathogenic lifestyle of Synchytrium endobioticum.</title>
        <authorList>
            <person name="van de Vossenberg B.T.L.H."/>
            <person name="Warris S."/>
            <person name="Nguyen H.D.T."/>
            <person name="van Gent-Pelzer M.P.E."/>
            <person name="Joly D.L."/>
            <person name="van de Geest H.C."/>
            <person name="Bonants P.J.M."/>
            <person name="Smith D.S."/>
            <person name="Levesque C.A."/>
            <person name="van der Lee T.A.J."/>
        </authorList>
    </citation>
    <scope>NUCLEOTIDE SEQUENCE [LARGE SCALE GENOMIC DNA]</scope>
    <source>
        <strain evidence="1 2">MB42</strain>
    </source>
</reference>
<dbReference type="AlphaFoldDB" id="A0A507CHY3"/>
<evidence type="ECO:0000313" key="1">
    <source>
        <dbReference type="EMBL" id="TPX39161.1"/>
    </source>
</evidence>
<dbReference type="Proteomes" id="UP000317494">
    <property type="component" value="Unassembled WGS sequence"/>
</dbReference>
<dbReference type="EMBL" id="QEAN01000362">
    <property type="protein sequence ID" value="TPX39161.1"/>
    <property type="molecule type" value="Genomic_DNA"/>
</dbReference>
<protein>
    <submittedName>
        <fullName evidence="1">Uncharacterized protein</fullName>
    </submittedName>
</protein>
<feature type="non-terminal residue" evidence="1">
    <location>
        <position position="92"/>
    </location>
</feature>
<organism evidence="1 2">
    <name type="scientific">Synchytrium endobioticum</name>
    <dbReference type="NCBI Taxonomy" id="286115"/>
    <lineage>
        <taxon>Eukaryota</taxon>
        <taxon>Fungi</taxon>
        <taxon>Fungi incertae sedis</taxon>
        <taxon>Chytridiomycota</taxon>
        <taxon>Chytridiomycota incertae sedis</taxon>
        <taxon>Chytridiomycetes</taxon>
        <taxon>Synchytriales</taxon>
        <taxon>Synchytriaceae</taxon>
        <taxon>Synchytrium</taxon>
    </lineage>
</organism>
<accession>A0A507CHY3</accession>
<gene>
    <name evidence="1" type="ORF">SeMB42_g06428</name>
</gene>
<name>A0A507CHY3_9FUNG</name>